<evidence type="ECO:0000313" key="1">
    <source>
        <dbReference type="EMBL" id="CAD8121184.1"/>
    </source>
</evidence>
<reference evidence="1" key="1">
    <citation type="submission" date="2021-01" db="EMBL/GenBank/DDBJ databases">
        <authorList>
            <consortium name="Genoscope - CEA"/>
            <person name="William W."/>
        </authorList>
    </citation>
    <scope>NUCLEOTIDE SEQUENCE</scope>
</reference>
<name>A0A8S1R1E9_9CILI</name>
<dbReference type="Proteomes" id="UP000692954">
    <property type="component" value="Unassembled WGS sequence"/>
</dbReference>
<organism evidence="1 2">
    <name type="scientific">Paramecium sonneborni</name>
    <dbReference type="NCBI Taxonomy" id="65129"/>
    <lineage>
        <taxon>Eukaryota</taxon>
        <taxon>Sar</taxon>
        <taxon>Alveolata</taxon>
        <taxon>Ciliophora</taxon>
        <taxon>Intramacronucleata</taxon>
        <taxon>Oligohymenophorea</taxon>
        <taxon>Peniculida</taxon>
        <taxon>Parameciidae</taxon>
        <taxon>Paramecium</taxon>
    </lineage>
</organism>
<accession>A0A8S1R1E9</accession>
<comment type="caution">
    <text evidence="1">The sequence shown here is derived from an EMBL/GenBank/DDBJ whole genome shotgun (WGS) entry which is preliminary data.</text>
</comment>
<evidence type="ECO:0000313" key="2">
    <source>
        <dbReference type="Proteomes" id="UP000692954"/>
    </source>
</evidence>
<protein>
    <submittedName>
        <fullName evidence="1">Uncharacterized protein</fullName>
    </submittedName>
</protein>
<keyword evidence="2" id="KW-1185">Reference proteome</keyword>
<gene>
    <name evidence="1" type="ORF">PSON_ATCC_30995.1.T1300112</name>
</gene>
<dbReference type="AlphaFoldDB" id="A0A8S1R1E9"/>
<proteinExistence type="predicted"/>
<sequence>MVDVRFQKSEGHQRSNFSCILNYTEFQGWNIDNKHLYQSS</sequence>
<dbReference type="EMBL" id="CAJJDN010000130">
    <property type="protein sequence ID" value="CAD8121184.1"/>
    <property type="molecule type" value="Genomic_DNA"/>
</dbReference>